<evidence type="ECO:0000256" key="1">
    <source>
        <dbReference type="ARBA" id="ARBA00001974"/>
    </source>
</evidence>
<dbReference type="InterPro" id="IPR023753">
    <property type="entry name" value="FAD/NAD-binding_dom"/>
</dbReference>
<protein>
    <submittedName>
        <fullName evidence="9">NADPH-dependent 2,4-dienoyl-CoA reductase, sulfur reductase</fullName>
    </submittedName>
</protein>
<evidence type="ECO:0000259" key="7">
    <source>
        <dbReference type="Pfam" id="PF02852"/>
    </source>
</evidence>
<proteinExistence type="inferred from homology"/>
<dbReference type="PRINTS" id="PR00411">
    <property type="entry name" value="PNDRDTASEI"/>
</dbReference>
<dbReference type="InterPro" id="IPR016156">
    <property type="entry name" value="FAD/NAD-linked_Rdtase_dimer_sf"/>
</dbReference>
<dbReference type="SUPFAM" id="SSF51905">
    <property type="entry name" value="FAD/NAD(P)-binding domain"/>
    <property type="match status" value="1"/>
</dbReference>
<evidence type="ECO:0000256" key="6">
    <source>
        <dbReference type="ARBA" id="ARBA00023284"/>
    </source>
</evidence>
<evidence type="ECO:0000313" key="9">
    <source>
        <dbReference type="EMBL" id="SFE61654.1"/>
    </source>
</evidence>
<dbReference type="PRINTS" id="PR00368">
    <property type="entry name" value="FADPNR"/>
</dbReference>
<dbReference type="Pfam" id="PF02852">
    <property type="entry name" value="Pyr_redox_dim"/>
    <property type="match status" value="1"/>
</dbReference>
<dbReference type="AlphaFoldDB" id="A0A1I2C044"/>
<feature type="domain" description="Pyridine nucleotide-disulphide oxidoreductase dimerisation" evidence="7">
    <location>
        <begin position="357"/>
        <end position="456"/>
    </location>
</feature>
<keyword evidence="6" id="KW-0676">Redox-active center</keyword>
<dbReference type="InterPro" id="IPR050260">
    <property type="entry name" value="FAD-bd_OxRdtase"/>
</dbReference>
<dbReference type="SUPFAM" id="SSF55424">
    <property type="entry name" value="FAD/NAD-linked reductases, dimerisation (C-terminal) domain"/>
    <property type="match status" value="1"/>
</dbReference>
<gene>
    <name evidence="9" type="ORF">SAMN05192532_102605</name>
</gene>
<dbReference type="Pfam" id="PF07992">
    <property type="entry name" value="Pyr_redox_2"/>
    <property type="match status" value="1"/>
</dbReference>
<accession>A0A1I2C044</accession>
<name>A0A1I2C044_9BACI</name>
<dbReference type="InterPro" id="IPR004099">
    <property type="entry name" value="Pyr_nucl-diS_OxRdtase_dimer"/>
</dbReference>
<evidence type="ECO:0000256" key="2">
    <source>
        <dbReference type="ARBA" id="ARBA00009130"/>
    </source>
</evidence>
<evidence type="ECO:0000256" key="5">
    <source>
        <dbReference type="ARBA" id="ARBA00023002"/>
    </source>
</evidence>
<dbReference type="GO" id="GO:0016491">
    <property type="term" value="F:oxidoreductase activity"/>
    <property type="evidence" value="ECO:0007669"/>
    <property type="project" value="UniProtKB-KW"/>
</dbReference>
<feature type="domain" description="FAD/NAD(P)-binding" evidence="8">
    <location>
        <begin position="30"/>
        <end position="333"/>
    </location>
</feature>
<dbReference type="EMBL" id="FONT01000002">
    <property type="protein sequence ID" value="SFE61654.1"/>
    <property type="molecule type" value="Genomic_DNA"/>
</dbReference>
<evidence type="ECO:0000256" key="4">
    <source>
        <dbReference type="ARBA" id="ARBA00022827"/>
    </source>
</evidence>
<keyword evidence="3" id="KW-0285">Flavoprotein</keyword>
<evidence type="ECO:0000313" key="10">
    <source>
        <dbReference type="Proteomes" id="UP000199516"/>
    </source>
</evidence>
<evidence type="ECO:0000259" key="8">
    <source>
        <dbReference type="Pfam" id="PF07992"/>
    </source>
</evidence>
<keyword evidence="4" id="KW-0274">FAD</keyword>
<keyword evidence="10" id="KW-1185">Reference proteome</keyword>
<dbReference type="PANTHER" id="PTHR43429:SF1">
    <property type="entry name" value="NAD(P)H SULFUR OXIDOREDUCTASE (COA-DEPENDENT)"/>
    <property type="match status" value="1"/>
</dbReference>
<keyword evidence="5" id="KW-0560">Oxidoreductase</keyword>
<reference evidence="9 10" key="1">
    <citation type="submission" date="2016-10" db="EMBL/GenBank/DDBJ databases">
        <authorList>
            <person name="de Groot N.N."/>
        </authorList>
    </citation>
    <scope>NUCLEOTIDE SEQUENCE [LARGE SCALE GENOMIC DNA]</scope>
    <source>
        <strain evidence="9 10">DSM 23995</strain>
    </source>
</reference>
<comment type="cofactor">
    <cofactor evidence="1">
        <name>FAD</name>
        <dbReference type="ChEBI" id="CHEBI:57692"/>
    </cofactor>
</comment>
<dbReference type="InterPro" id="IPR036188">
    <property type="entry name" value="FAD/NAD-bd_sf"/>
</dbReference>
<dbReference type="PANTHER" id="PTHR43429">
    <property type="entry name" value="PYRIDINE NUCLEOTIDE-DISULFIDE OXIDOREDUCTASE DOMAIN-CONTAINING"/>
    <property type="match status" value="1"/>
</dbReference>
<dbReference type="STRING" id="930128.SAMN05192532_102605"/>
<dbReference type="Proteomes" id="UP000199516">
    <property type="component" value="Unassembled WGS sequence"/>
</dbReference>
<dbReference type="Gene3D" id="3.50.50.60">
    <property type="entry name" value="FAD/NAD(P)-binding domain"/>
    <property type="match status" value="2"/>
</dbReference>
<comment type="similarity">
    <text evidence="2">Belongs to the class-III pyridine nucleotide-disulfide oxidoreductase family.</text>
</comment>
<sequence length="471" mass="51924">MCESGSFTRPLVAKHLNVLCTFTKGEMEMNYVIIGGDAAGMSAAMQIVRSGQEANITTLEKGTYYSYAQCGLPYLISGAVENTESLIARDIDTFRNKYGIDARVSHEVTSVDPEAKKVIGINLENQETFELPYDKLLVATGGSPMVPNWPGRDLPGVHTLKTIPDIEAIMDDMSDVKDITIIGGGYIGLELAENFVEAGRHVRMIERNNRLAKMFDEDMTEAIHDEAAAHDVEVCLEESVEALEGKDHVQAVVTDKNRYETDMVIVATGIRPNTDFLKGTGVIREKNGAITVNRYMETNIENIYAAGDCATQYHRIKEKDDYIPLGTHANKQGRAAGLNMVGNPKAFQGIVGTSILRFFRLTLAKTGLSEVEAKAMNFPIETISHSTSHIAGYFEGKKKLSMKITYRTDTDIVIGGQVIGEEGADKRIDVLATALFHRMTVSEFEDLDLAYAPPFNGVWDPLQQTIRRAPK</sequence>
<organism evidence="9 10">
    <name type="scientific">Alteribacillus iranensis</name>
    <dbReference type="NCBI Taxonomy" id="930128"/>
    <lineage>
        <taxon>Bacteria</taxon>
        <taxon>Bacillati</taxon>
        <taxon>Bacillota</taxon>
        <taxon>Bacilli</taxon>
        <taxon>Bacillales</taxon>
        <taxon>Bacillaceae</taxon>
        <taxon>Alteribacillus</taxon>
    </lineage>
</organism>
<evidence type="ECO:0000256" key="3">
    <source>
        <dbReference type="ARBA" id="ARBA00022630"/>
    </source>
</evidence>